<dbReference type="EMBL" id="BEXA01000008">
    <property type="protein sequence ID" value="GAY74238.1"/>
    <property type="molecule type" value="Genomic_DNA"/>
</dbReference>
<accession>A0A401FPP1</accession>
<evidence type="ECO:0000313" key="3">
    <source>
        <dbReference type="Proteomes" id="UP000286974"/>
    </source>
</evidence>
<gene>
    <name evidence="2" type="ORF">NBRC111893_2384</name>
</gene>
<feature type="region of interest" description="Disordered" evidence="1">
    <location>
        <begin position="1"/>
        <end position="38"/>
    </location>
</feature>
<evidence type="ECO:0000256" key="1">
    <source>
        <dbReference type="SAM" id="MobiDB-lite"/>
    </source>
</evidence>
<evidence type="ECO:0000313" key="2">
    <source>
        <dbReference type="EMBL" id="GAY74238.1"/>
    </source>
</evidence>
<proteinExistence type="predicted"/>
<reference evidence="2 3" key="1">
    <citation type="submission" date="2017-11" db="EMBL/GenBank/DDBJ databases">
        <title>Draft Genome Sequence of Lactobacillus curieae NBRC 111893 isolated from Koso, a Japanese sugar-Vegetable Fermented Beverage.</title>
        <authorList>
            <person name="Chiou T.Y."/>
            <person name="Oshima K."/>
            <person name="Suda W."/>
            <person name="Hattori M."/>
            <person name="Takahashi T."/>
        </authorList>
    </citation>
    <scope>NUCLEOTIDE SEQUENCE [LARGE SCALE GENOMIC DNA]</scope>
    <source>
        <strain evidence="2 3">NBRC111893</strain>
    </source>
</reference>
<keyword evidence="3" id="KW-1185">Reference proteome</keyword>
<name>A0A401FPP1_9LACO</name>
<comment type="caution">
    <text evidence="2">The sequence shown here is derived from an EMBL/GenBank/DDBJ whole genome shotgun (WGS) entry which is preliminary data.</text>
</comment>
<protein>
    <submittedName>
        <fullName evidence="2">Uncharacterized protein</fullName>
    </submittedName>
</protein>
<feature type="compositionally biased region" description="Basic and acidic residues" evidence="1">
    <location>
        <begin position="1"/>
        <end position="30"/>
    </location>
</feature>
<dbReference type="AlphaFoldDB" id="A0A401FPP1"/>
<organism evidence="2 3">
    <name type="scientific">Lentilactobacillus kosonis</name>
    <dbReference type="NCBI Taxonomy" id="2810561"/>
    <lineage>
        <taxon>Bacteria</taxon>
        <taxon>Bacillati</taxon>
        <taxon>Bacillota</taxon>
        <taxon>Bacilli</taxon>
        <taxon>Lactobacillales</taxon>
        <taxon>Lactobacillaceae</taxon>
        <taxon>Lentilactobacillus</taxon>
    </lineage>
</organism>
<dbReference type="Proteomes" id="UP000286974">
    <property type="component" value="Unassembled WGS sequence"/>
</dbReference>
<sequence>MDEDRFYDRLADEYEEPRPTADECKEKYTEDCEDSWDN</sequence>